<evidence type="ECO:0000313" key="2">
    <source>
        <dbReference type="Proteomes" id="UP001230207"/>
    </source>
</evidence>
<evidence type="ECO:0000313" key="1">
    <source>
        <dbReference type="EMBL" id="MDQ0323467.1"/>
    </source>
</evidence>
<comment type="caution">
    <text evidence="1">The sequence shown here is derived from an EMBL/GenBank/DDBJ whole genome shotgun (WGS) entry which is preliminary data.</text>
</comment>
<organism evidence="1 2">
    <name type="scientific">Pararhizobium capsulatum DSM 1112</name>
    <dbReference type="NCBI Taxonomy" id="1121113"/>
    <lineage>
        <taxon>Bacteria</taxon>
        <taxon>Pseudomonadati</taxon>
        <taxon>Pseudomonadota</taxon>
        <taxon>Alphaproteobacteria</taxon>
        <taxon>Hyphomicrobiales</taxon>
        <taxon>Rhizobiaceae</taxon>
        <taxon>Rhizobium/Agrobacterium group</taxon>
        <taxon>Pararhizobium</taxon>
    </lineage>
</organism>
<dbReference type="EMBL" id="JAUSVF010000003">
    <property type="protein sequence ID" value="MDQ0323467.1"/>
    <property type="molecule type" value="Genomic_DNA"/>
</dbReference>
<reference evidence="1 2" key="1">
    <citation type="submission" date="2023-07" db="EMBL/GenBank/DDBJ databases">
        <title>Genomic Encyclopedia of Type Strains, Phase IV (KMG-IV): sequencing the most valuable type-strain genomes for metagenomic binning, comparative biology and taxonomic classification.</title>
        <authorList>
            <person name="Goeker M."/>
        </authorList>
    </citation>
    <scope>NUCLEOTIDE SEQUENCE [LARGE SCALE GENOMIC DNA]</scope>
    <source>
        <strain evidence="1 2">DSM 1112</strain>
    </source>
</reference>
<dbReference type="Gene3D" id="3.30.2310.20">
    <property type="entry name" value="RelE-like"/>
    <property type="match status" value="1"/>
</dbReference>
<protein>
    <submittedName>
        <fullName evidence="1">Plasmid stabilization system protein ParE</fullName>
    </submittedName>
</protein>
<dbReference type="InterPro" id="IPR035093">
    <property type="entry name" value="RelE/ParE_toxin_dom_sf"/>
</dbReference>
<name>A0ABU0C2Z8_9HYPH</name>
<sequence length="92" mass="10373">MTRVKVSKDAADFVRSEAAYLRRRNPHAARSFADTVRRAKEVLRTFVDAGNVTHGLQIDGGLTLVVDAYLFDYMREDRDVNSSQSAMVECFS</sequence>
<proteinExistence type="predicted"/>
<accession>A0ABU0C2Z8</accession>
<dbReference type="RefSeq" id="WP_307236020.1">
    <property type="nucleotide sequence ID" value="NZ_JAUSVF010000003.1"/>
</dbReference>
<gene>
    <name evidence="1" type="ORF">QO002_005673</name>
</gene>
<dbReference type="Proteomes" id="UP001230207">
    <property type="component" value="Unassembled WGS sequence"/>
</dbReference>
<keyword evidence="2" id="KW-1185">Reference proteome</keyword>